<dbReference type="EMBL" id="LT158599">
    <property type="protein sequence ID" value="CVK33502.1"/>
    <property type="molecule type" value="Genomic_DNA"/>
</dbReference>
<dbReference type="AntiFam" id="ANF00095">
    <property type="entry name" value="Shadow ORF (opposite ABC transporters)"/>
</dbReference>
<dbReference type="Proteomes" id="UP000069850">
    <property type="component" value="Chromosome 1"/>
</dbReference>
<gene>
    <name evidence="1" type="ORF">MMAB1_2290</name>
</gene>
<evidence type="ECO:0000313" key="1">
    <source>
        <dbReference type="EMBL" id="CVK33502.1"/>
    </source>
</evidence>
<protein>
    <submittedName>
        <fullName evidence="1">Uncharacterized protein</fullName>
    </submittedName>
</protein>
<proteinExistence type="predicted"/>
<accession>A0A0X3BMU4</accession>
<sequence>MISIIACSLPQAPAGQPQKDILKGRRPNRHRRFVPADLEQFPRHVVGAVREDLEQIAGDVVRHAKPGQTGGRFLCPLHLDDVAPGMLPDEILRATFDEDLSLVHDHQPVAESFCFVQVVGGEDKGVSRRLETPEFLPDQMPRLRVEPDGGLVEDEEFRRIDQGPGDDQTPFHAAREFVDQDVPLLLKLHERKEFVRPLLCLVLRDAEVAGVDQQVPVGREIRVKVVLLRHHAEAALDLTLVGIHIHAEDFEGAAGLWGDALDHFHGRRLPGPVWPEKPKDLPFPDPEGDAVDRDEVLKPLLQVARYDDVDGLNLPMVQGSRANTTFLRLTATALATRGMDLSGRRPGPGDPVEWEEILCAWAFIFAGTKGVWVLVELSPFRCLIAP</sequence>
<reference evidence="1 2" key="1">
    <citation type="submission" date="2016-01" db="EMBL/GenBank/DDBJ databases">
        <authorList>
            <person name="Manzoor S."/>
        </authorList>
    </citation>
    <scope>NUCLEOTIDE SEQUENCE [LARGE SCALE GENOMIC DNA]</scope>
    <source>
        <strain evidence="1">Methanoculleus sp MAB1</strain>
    </source>
</reference>
<organism evidence="1 2">
    <name type="scientific">Methanoculleus bourgensis</name>
    <dbReference type="NCBI Taxonomy" id="83986"/>
    <lineage>
        <taxon>Archaea</taxon>
        <taxon>Methanobacteriati</taxon>
        <taxon>Methanobacteriota</taxon>
        <taxon>Stenosarchaea group</taxon>
        <taxon>Methanomicrobia</taxon>
        <taxon>Methanomicrobiales</taxon>
        <taxon>Methanomicrobiaceae</taxon>
        <taxon>Methanoculleus</taxon>
    </lineage>
</organism>
<name>A0A0X3BMU4_9EURY</name>
<dbReference type="KEGG" id="mema:MMAB1_2290"/>
<evidence type="ECO:0000313" key="2">
    <source>
        <dbReference type="Proteomes" id="UP000069850"/>
    </source>
</evidence>
<dbReference type="AntiFam" id="ANF00142">
    <property type="entry name" value="Shadow ORF (opposite yadG)"/>
</dbReference>
<dbReference type="AlphaFoldDB" id="A0A0X3BMU4"/>